<gene>
    <name evidence="1" type="ORF">Poly21_15510</name>
</gene>
<accession>A0A5C6C9D4</accession>
<protein>
    <submittedName>
        <fullName evidence="1">Uncharacterized protein</fullName>
    </submittedName>
</protein>
<dbReference type="EMBL" id="SJPU01000001">
    <property type="protein sequence ID" value="TWU19379.1"/>
    <property type="molecule type" value="Genomic_DNA"/>
</dbReference>
<dbReference type="AlphaFoldDB" id="A0A5C6C9D4"/>
<evidence type="ECO:0000313" key="2">
    <source>
        <dbReference type="Proteomes" id="UP000319908"/>
    </source>
</evidence>
<organism evidence="1 2">
    <name type="scientific">Allorhodopirellula heiligendammensis</name>
    <dbReference type="NCBI Taxonomy" id="2714739"/>
    <lineage>
        <taxon>Bacteria</taxon>
        <taxon>Pseudomonadati</taxon>
        <taxon>Planctomycetota</taxon>
        <taxon>Planctomycetia</taxon>
        <taxon>Pirellulales</taxon>
        <taxon>Pirellulaceae</taxon>
        <taxon>Allorhodopirellula</taxon>
    </lineage>
</organism>
<dbReference type="Proteomes" id="UP000319908">
    <property type="component" value="Unassembled WGS sequence"/>
</dbReference>
<name>A0A5C6C9D4_9BACT</name>
<sequence>MAGTTGPQNPRDQFYPTVPSGTVNQKVPVPFFACPFLRLYGGLFRHFDVFAGITFLGYCRRTPMKTLASL</sequence>
<evidence type="ECO:0000313" key="1">
    <source>
        <dbReference type="EMBL" id="TWU19379.1"/>
    </source>
</evidence>
<proteinExistence type="predicted"/>
<comment type="caution">
    <text evidence="1">The sequence shown here is derived from an EMBL/GenBank/DDBJ whole genome shotgun (WGS) entry which is preliminary data.</text>
</comment>
<keyword evidence="2" id="KW-1185">Reference proteome</keyword>
<reference evidence="1 2" key="1">
    <citation type="journal article" date="2020" name="Antonie Van Leeuwenhoek">
        <title>Rhodopirellula heiligendammensis sp. nov., Rhodopirellula pilleata sp. nov., and Rhodopirellula solitaria sp. nov. isolated from natural or artificial marine surfaces in Northern Germany and California, USA, and emended description of the genus Rhodopirellula.</title>
        <authorList>
            <person name="Kallscheuer N."/>
            <person name="Wiegand S."/>
            <person name="Jogler M."/>
            <person name="Boedeker C."/>
            <person name="Peeters S.H."/>
            <person name="Rast P."/>
            <person name="Heuer A."/>
            <person name="Jetten M.S.M."/>
            <person name="Rohde M."/>
            <person name="Jogler C."/>
        </authorList>
    </citation>
    <scope>NUCLEOTIDE SEQUENCE [LARGE SCALE GENOMIC DNA]</scope>
    <source>
        <strain evidence="1 2">Poly21</strain>
    </source>
</reference>